<sequence length="128" mass="14114">MWNIYPQRGEFVLLTQYLSPVEAGIVAGRLEAEGIAVMRLDEHITWNNQMQAQAVGGVKLLVRQRDLAAARAVLGNIRRGAYCPEEVSGPAGKDRPVSPSWGWTLLCVVIIVFDFILPVLGLLRRMAG</sequence>
<dbReference type="InterPro" id="IPR018551">
    <property type="entry name" value="DUF2007"/>
</dbReference>
<protein>
    <submittedName>
        <fullName evidence="3">DUF2007 domain-containing protein</fullName>
    </submittedName>
</protein>
<reference evidence="3" key="2">
    <citation type="submission" date="2020-11" db="EMBL/GenBank/DDBJ databases">
        <authorList>
            <consortium name="NCBI Pathogen Detection Project"/>
        </authorList>
    </citation>
    <scope>NUCLEOTIDE SEQUENCE</scope>
    <source>
        <strain evidence="3">R404</strain>
    </source>
</reference>
<organism evidence="3 4">
    <name type="scientific">Klebsiella oxytoca</name>
    <dbReference type="NCBI Taxonomy" id="571"/>
    <lineage>
        <taxon>Bacteria</taxon>
        <taxon>Pseudomonadati</taxon>
        <taxon>Pseudomonadota</taxon>
        <taxon>Gammaproteobacteria</taxon>
        <taxon>Enterobacterales</taxon>
        <taxon>Enterobacteriaceae</taxon>
        <taxon>Klebsiella/Raoultella group</taxon>
        <taxon>Klebsiella</taxon>
    </lineage>
</organism>
<name>A0AAN5L897_KLEOX</name>
<evidence type="ECO:0000259" key="2">
    <source>
        <dbReference type="Pfam" id="PF09413"/>
    </source>
</evidence>
<comment type="caution">
    <text evidence="3">The sequence shown here is derived from an EMBL/GenBank/DDBJ whole genome shotgun (WGS) entry which is preliminary data.</text>
</comment>
<dbReference type="Pfam" id="PF09413">
    <property type="entry name" value="DUF2007"/>
    <property type="match status" value="1"/>
</dbReference>
<feature type="domain" description="DUF2007" evidence="2">
    <location>
        <begin position="18"/>
        <end position="77"/>
    </location>
</feature>
<dbReference type="InterPro" id="IPR011322">
    <property type="entry name" value="N-reg_PII-like_a/b"/>
</dbReference>
<dbReference type="AlphaFoldDB" id="A0AAN5L897"/>
<feature type="transmembrane region" description="Helical" evidence="1">
    <location>
        <begin position="101"/>
        <end position="123"/>
    </location>
</feature>
<evidence type="ECO:0000313" key="4">
    <source>
        <dbReference type="Proteomes" id="UP000856143"/>
    </source>
</evidence>
<proteinExistence type="predicted"/>
<dbReference type="EMBL" id="DACSEO010000022">
    <property type="protein sequence ID" value="HAT1681627.1"/>
    <property type="molecule type" value="Genomic_DNA"/>
</dbReference>
<evidence type="ECO:0000313" key="3">
    <source>
        <dbReference type="EMBL" id="HAT1681627.1"/>
    </source>
</evidence>
<dbReference type="Gene3D" id="3.30.70.790">
    <property type="entry name" value="UreE, C-terminal domain"/>
    <property type="match status" value="1"/>
</dbReference>
<accession>A0AAN5L897</accession>
<gene>
    <name evidence="3" type="ORF">I8Y21_002291</name>
</gene>
<evidence type="ECO:0000256" key="1">
    <source>
        <dbReference type="SAM" id="Phobius"/>
    </source>
</evidence>
<keyword evidence="1" id="KW-1133">Transmembrane helix</keyword>
<keyword evidence="1" id="KW-0812">Transmembrane</keyword>
<dbReference type="Proteomes" id="UP000856143">
    <property type="component" value="Unassembled WGS sequence"/>
</dbReference>
<dbReference type="SUPFAM" id="SSF54913">
    <property type="entry name" value="GlnB-like"/>
    <property type="match status" value="1"/>
</dbReference>
<keyword evidence="1" id="KW-0472">Membrane</keyword>
<reference evidence="3" key="1">
    <citation type="journal article" date="2018" name="Genome Biol.">
        <title>SKESA: strategic k-mer extension for scrupulous assemblies.</title>
        <authorList>
            <person name="Souvorov A."/>
            <person name="Agarwala R."/>
            <person name="Lipman D.J."/>
        </authorList>
    </citation>
    <scope>NUCLEOTIDE SEQUENCE</scope>
    <source>
        <strain evidence="3">R404</strain>
    </source>
</reference>